<dbReference type="FunCoup" id="A0A1I2FJ95">
    <property type="interactions" value="172"/>
</dbReference>
<reference evidence="2 3" key="1">
    <citation type="submission" date="2016-10" db="EMBL/GenBank/DDBJ databases">
        <authorList>
            <person name="de Groot N.N."/>
        </authorList>
    </citation>
    <scope>NUCLEOTIDE SEQUENCE [LARGE SCALE GENOMIC DNA]</scope>
    <source>
        <strain evidence="2 3">DSM 19012</strain>
    </source>
</reference>
<dbReference type="GO" id="GO:0000162">
    <property type="term" value="P:L-tryptophan biosynthetic process"/>
    <property type="evidence" value="ECO:0007669"/>
    <property type="project" value="TreeGrafter"/>
</dbReference>
<feature type="domain" description="Chorismate-utilising enzyme C-terminal" evidence="1">
    <location>
        <begin position="177"/>
        <end position="433"/>
    </location>
</feature>
<dbReference type="SUPFAM" id="SSF56322">
    <property type="entry name" value="ADC synthase"/>
    <property type="match status" value="1"/>
</dbReference>
<evidence type="ECO:0000313" key="3">
    <source>
        <dbReference type="Proteomes" id="UP000181976"/>
    </source>
</evidence>
<name>A0A1I2FJ95_9BACT</name>
<proteinExistence type="predicted"/>
<dbReference type="InterPro" id="IPR015890">
    <property type="entry name" value="Chorismate_C"/>
</dbReference>
<dbReference type="Proteomes" id="UP000181976">
    <property type="component" value="Unassembled WGS sequence"/>
</dbReference>
<dbReference type="AlphaFoldDB" id="A0A1I2FJ95"/>
<dbReference type="PANTHER" id="PTHR11236:SF50">
    <property type="entry name" value="AMINODEOXYCHORISMATE SYNTHASE COMPONENT 1"/>
    <property type="match status" value="1"/>
</dbReference>
<accession>A0A1I2FJ95</accession>
<dbReference type="eggNOG" id="COG0147">
    <property type="taxonomic scope" value="Bacteria"/>
</dbReference>
<dbReference type="PRINTS" id="PR00095">
    <property type="entry name" value="ANTSNTHASEI"/>
</dbReference>
<dbReference type="InterPro" id="IPR005801">
    <property type="entry name" value="ADC_synthase"/>
</dbReference>
<gene>
    <name evidence="2" type="ORF">SAMN05444380_1309</name>
</gene>
<dbReference type="Gene3D" id="3.60.120.10">
    <property type="entry name" value="Anthranilate synthase"/>
    <property type="match status" value="1"/>
</dbReference>
<dbReference type="InParanoid" id="A0A1I2FJ95"/>
<dbReference type="InterPro" id="IPR019999">
    <property type="entry name" value="Anth_synth_I-like"/>
</dbReference>
<evidence type="ECO:0000313" key="2">
    <source>
        <dbReference type="EMBL" id="SFF04939.1"/>
    </source>
</evidence>
<dbReference type="STRING" id="385682.SAMN05444380_1309"/>
<evidence type="ECO:0000259" key="1">
    <source>
        <dbReference type="Pfam" id="PF00425"/>
    </source>
</evidence>
<dbReference type="GO" id="GO:0046820">
    <property type="term" value="F:4-amino-4-deoxychorismate synthase activity"/>
    <property type="evidence" value="ECO:0007669"/>
    <property type="project" value="TreeGrafter"/>
</dbReference>
<sequence>MVNYPFIFAFMRKWISISIDDRDEQFERKLYRMVRAFKYAVILVDKYPFYNDNPHHYKAFDLLAGFDAIDVVNDSVAHLDRVVNSFSDWYLGYFSFDFKNDLEPLLTTSHPDKIGFRRFSFFRPRFLVKRVGGNWYVGYNTHWDSRKSCDDFIRHIAQMVVNPGELPAVDFKFNMSKNQYLHSVEKLKSHIRRGDIYEVNFCMELFTKVAGLDTAFLFDKLLKVAPMPFSTLVRDNDAFLIGASPERYLRKKGAKIISQPMKGTAGRSNDRETDLDLMRSLSESEKERAENIMITDLVRNDLSRSAARGTVKVDELCHVLPFPGVYQMISTVSCQLHPDAHWLDPLKNSFPMGSMTGAPKIKALHLIDKYEKSARGLYSGTVGYITPELDFDFNVVIRSFLYNQLNGYLSFPVGSAITDACNAHDEYQECLLKAGAINNIFS</sequence>
<dbReference type="PANTHER" id="PTHR11236">
    <property type="entry name" value="AMINOBENZOATE/ANTHRANILATE SYNTHASE"/>
    <property type="match status" value="1"/>
</dbReference>
<dbReference type="Pfam" id="PF00425">
    <property type="entry name" value="Chorismate_bind"/>
    <property type="match status" value="1"/>
</dbReference>
<organism evidence="2 3">
    <name type="scientific">Thermophagus xiamenensis</name>
    <dbReference type="NCBI Taxonomy" id="385682"/>
    <lineage>
        <taxon>Bacteria</taxon>
        <taxon>Pseudomonadati</taxon>
        <taxon>Bacteroidota</taxon>
        <taxon>Bacteroidia</taxon>
        <taxon>Marinilabiliales</taxon>
        <taxon>Marinilabiliaceae</taxon>
        <taxon>Thermophagus</taxon>
    </lineage>
</organism>
<protein>
    <submittedName>
        <fullName evidence="2">Para-aminobenzoate synthetase component 1</fullName>
    </submittedName>
</protein>
<keyword evidence="3" id="KW-1185">Reference proteome</keyword>
<dbReference type="EMBL" id="FONA01000030">
    <property type="protein sequence ID" value="SFF04939.1"/>
    <property type="molecule type" value="Genomic_DNA"/>
</dbReference>